<evidence type="ECO:0000313" key="1">
    <source>
        <dbReference type="EMBL" id="CAG8826315.1"/>
    </source>
</evidence>
<name>A0ACA9S489_9GLOM</name>
<reference evidence="1" key="1">
    <citation type="submission" date="2021-06" db="EMBL/GenBank/DDBJ databases">
        <authorList>
            <person name="Kallberg Y."/>
            <person name="Tangrot J."/>
            <person name="Rosling A."/>
        </authorList>
    </citation>
    <scope>NUCLEOTIDE SEQUENCE</scope>
    <source>
        <strain evidence="1">MA461A</strain>
    </source>
</reference>
<sequence length="292" mass="32435">NGLGVDEQGFLQEQEKAKEISRNARNAGADDREIVALDMHDIAKIEQDKIANITNDNFKYQSGSIKATVKGIYYNHSFFPNTDDIPSGKSFGIILDRTNFYAEQGGQQYDSGFITIDTVDAQAEFEVKNVQVFAGYVLHVGCLIYGRFAVENEAVASYNEPRRKLLMNNHTATHILNYALREVFGNTIDQKGSLVAPEKLRFDFSLKKGVSNDELAIVESISNEFIKKNKIVYSKDVSLSVAKAIHGLRAVFGEVYPDPVRVVSIGYDVNDIVQDVSNPKWGDTSIEFCGGT</sequence>
<feature type="non-terminal residue" evidence="1">
    <location>
        <position position="1"/>
    </location>
</feature>
<comment type="caution">
    <text evidence="1">The sequence shown here is derived from an EMBL/GenBank/DDBJ whole genome shotgun (WGS) entry which is preliminary data.</text>
</comment>
<proteinExistence type="predicted"/>
<dbReference type="EMBL" id="CAJVQC010091952">
    <property type="protein sequence ID" value="CAG8826315.1"/>
    <property type="molecule type" value="Genomic_DNA"/>
</dbReference>
<feature type="non-terminal residue" evidence="1">
    <location>
        <position position="292"/>
    </location>
</feature>
<keyword evidence="2" id="KW-1185">Reference proteome</keyword>
<protein>
    <submittedName>
        <fullName evidence="1">14486_t:CDS:1</fullName>
    </submittedName>
</protein>
<organism evidence="1 2">
    <name type="scientific">Racocetra persica</name>
    <dbReference type="NCBI Taxonomy" id="160502"/>
    <lineage>
        <taxon>Eukaryota</taxon>
        <taxon>Fungi</taxon>
        <taxon>Fungi incertae sedis</taxon>
        <taxon>Mucoromycota</taxon>
        <taxon>Glomeromycotina</taxon>
        <taxon>Glomeromycetes</taxon>
        <taxon>Diversisporales</taxon>
        <taxon>Gigasporaceae</taxon>
        <taxon>Racocetra</taxon>
    </lineage>
</organism>
<gene>
    <name evidence="1" type="ORF">RPERSI_LOCUS26709</name>
</gene>
<evidence type="ECO:0000313" key="2">
    <source>
        <dbReference type="Proteomes" id="UP000789920"/>
    </source>
</evidence>
<accession>A0ACA9S489</accession>
<dbReference type="Proteomes" id="UP000789920">
    <property type="component" value="Unassembled WGS sequence"/>
</dbReference>